<evidence type="ECO:0000313" key="2">
    <source>
        <dbReference type="EMBL" id="KAA6376208.1"/>
    </source>
</evidence>
<protein>
    <submittedName>
        <fullName evidence="2">Uncharacterized protein</fullName>
    </submittedName>
</protein>
<feature type="compositionally biased region" description="Acidic residues" evidence="1">
    <location>
        <begin position="1"/>
        <end position="17"/>
    </location>
</feature>
<feature type="region of interest" description="Disordered" evidence="1">
    <location>
        <begin position="1"/>
        <end position="122"/>
    </location>
</feature>
<name>A0A5J4V0I1_9EUKA</name>
<dbReference type="AlphaFoldDB" id="A0A5J4V0I1"/>
<accession>A0A5J4V0I1</accession>
<proteinExistence type="predicted"/>
<evidence type="ECO:0000313" key="3">
    <source>
        <dbReference type="Proteomes" id="UP000324800"/>
    </source>
</evidence>
<gene>
    <name evidence="2" type="ORF">EZS28_028266</name>
</gene>
<dbReference type="Proteomes" id="UP000324800">
    <property type="component" value="Unassembled WGS sequence"/>
</dbReference>
<feature type="compositionally biased region" description="Polar residues" evidence="1">
    <location>
        <begin position="85"/>
        <end position="96"/>
    </location>
</feature>
<feature type="compositionally biased region" description="Polar residues" evidence="1">
    <location>
        <begin position="56"/>
        <end position="67"/>
    </location>
</feature>
<evidence type="ECO:0000256" key="1">
    <source>
        <dbReference type="SAM" id="MobiDB-lite"/>
    </source>
</evidence>
<reference evidence="2 3" key="1">
    <citation type="submission" date="2019-03" db="EMBL/GenBank/DDBJ databases">
        <title>Single cell metagenomics reveals metabolic interactions within the superorganism composed of flagellate Streblomastix strix and complex community of Bacteroidetes bacteria on its surface.</title>
        <authorList>
            <person name="Treitli S.C."/>
            <person name="Kolisko M."/>
            <person name="Husnik F."/>
            <person name="Keeling P."/>
            <person name="Hampl V."/>
        </authorList>
    </citation>
    <scope>NUCLEOTIDE SEQUENCE [LARGE SCALE GENOMIC DNA]</scope>
    <source>
        <strain evidence="2">ST1C</strain>
    </source>
</reference>
<comment type="caution">
    <text evidence="2">The sequence shown here is derived from an EMBL/GenBank/DDBJ whole genome shotgun (WGS) entry which is preliminary data.</text>
</comment>
<feature type="compositionally biased region" description="Low complexity" evidence="1">
    <location>
        <begin position="74"/>
        <end position="84"/>
    </location>
</feature>
<organism evidence="2 3">
    <name type="scientific">Streblomastix strix</name>
    <dbReference type="NCBI Taxonomy" id="222440"/>
    <lineage>
        <taxon>Eukaryota</taxon>
        <taxon>Metamonada</taxon>
        <taxon>Preaxostyla</taxon>
        <taxon>Oxymonadida</taxon>
        <taxon>Streblomastigidae</taxon>
        <taxon>Streblomastix</taxon>
    </lineage>
</organism>
<feature type="compositionally biased region" description="Basic and acidic residues" evidence="1">
    <location>
        <begin position="43"/>
        <end position="52"/>
    </location>
</feature>
<dbReference type="EMBL" id="SNRW01010683">
    <property type="protein sequence ID" value="KAA6376208.1"/>
    <property type="molecule type" value="Genomic_DNA"/>
</dbReference>
<sequence>KKETEDIWDQGEQEIEAEGGGGGDFGGYKDRRQVSIPQEQIEAEQRAQDEAAKQAAQGSGWDNQTGEVSGAWASDTSTSSKTDTNAQKQTKGQSSGDWAEIGVTKQTGGTASTGEWAAPDWK</sequence>
<feature type="compositionally biased region" description="Polar residues" evidence="1">
    <location>
        <begin position="104"/>
        <end position="113"/>
    </location>
</feature>
<feature type="non-terminal residue" evidence="2">
    <location>
        <position position="1"/>
    </location>
</feature>